<accession>A0A1B8ZTZ2</accession>
<dbReference type="PANTHER" id="PTHR43280:SF28">
    <property type="entry name" value="HTH-TYPE TRANSCRIPTIONAL ACTIVATOR RHAS"/>
    <property type="match status" value="1"/>
</dbReference>
<dbReference type="Gene3D" id="1.10.10.60">
    <property type="entry name" value="Homeodomain-like"/>
    <property type="match status" value="2"/>
</dbReference>
<dbReference type="PANTHER" id="PTHR43280">
    <property type="entry name" value="ARAC-FAMILY TRANSCRIPTIONAL REGULATOR"/>
    <property type="match status" value="1"/>
</dbReference>
<dbReference type="EMBL" id="MAYG01000001">
    <property type="protein sequence ID" value="OCA75044.1"/>
    <property type="molecule type" value="Genomic_DNA"/>
</dbReference>
<protein>
    <submittedName>
        <fullName evidence="5">AraC family transcriptional regulator</fullName>
    </submittedName>
</protein>
<dbReference type="PROSITE" id="PS00041">
    <property type="entry name" value="HTH_ARAC_FAMILY_1"/>
    <property type="match status" value="1"/>
</dbReference>
<dbReference type="GO" id="GO:0003700">
    <property type="term" value="F:DNA-binding transcription factor activity"/>
    <property type="evidence" value="ECO:0007669"/>
    <property type="project" value="InterPro"/>
</dbReference>
<gene>
    <name evidence="5" type="ORF">BBI00_12180</name>
</gene>
<dbReference type="SMART" id="SM00342">
    <property type="entry name" value="HTH_ARAC"/>
    <property type="match status" value="1"/>
</dbReference>
<dbReference type="OrthoDB" id="511992at2"/>
<name>A0A1B8ZTZ2_9FLAO</name>
<dbReference type="SUPFAM" id="SSF46689">
    <property type="entry name" value="Homeodomain-like"/>
    <property type="match status" value="2"/>
</dbReference>
<dbReference type="PRINTS" id="PR00032">
    <property type="entry name" value="HTHARAC"/>
</dbReference>
<sequence>MNSLRNGEYFGETNQIINFEGLTITDTEYTHPYVDWHYHENAYFTFLLQGNMTEGNKRETYGCSAGTLLYHHWEDPHYNIKPDVFTRGFHIEITQNWFERFDIQKNKVEGSFNIKNPAFKLLVHQIFKETKTNDSSFEMAVNQLLLHLFSQLTREREIKDKKPLWVNQIHEILYENIAETLNLTELSKILNIHPVHLSRDFHKYFHCNLGEYFRKLKVTQSMELLHSSSSLTDIALECGFADQSHFIRCFKENIGITPLKYRNLLKNR</sequence>
<dbReference type="Pfam" id="PF12833">
    <property type="entry name" value="HTH_18"/>
    <property type="match status" value="1"/>
</dbReference>
<dbReference type="InterPro" id="IPR020449">
    <property type="entry name" value="Tscrpt_reg_AraC-type_HTH"/>
</dbReference>
<organism evidence="5 6">
    <name type="scientific">Chryseobacterium arthrosphaerae</name>
    <dbReference type="NCBI Taxonomy" id="651561"/>
    <lineage>
        <taxon>Bacteria</taxon>
        <taxon>Pseudomonadati</taxon>
        <taxon>Bacteroidota</taxon>
        <taxon>Flavobacteriia</taxon>
        <taxon>Flavobacteriales</taxon>
        <taxon>Weeksellaceae</taxon>
        <taxon>Chryseobacterium group</taxon>
        <taxon>Chryseobacterium</taxon>
    </lineage>
</organism>
<dbReference type="InterPro" id="IPR009057">
    <property type="entry name" value="Homeodomain-like_sf"/>
</dbReference>
<evidence type="ECO:0000313" key="6">
    <source>
        <dbReference type="Proteomes" id="UP000093432"/>
    </source>
</evidence>
<dbReference type="GO" id="GO:0043565">
    <property type="term" value="F:sequence-specific DNA binding"/>
    <property type="evidence" value="ECO:0007669"/>
    <property type="project" value="InterPro"/>
</dbReference>
<comment type="caution">
    <text evidence="5">The sequence shown here is derived from an EMBL/GenBank/DDBJ whole genome shotgun (WGS) entry which is preliminary data.</text>
</comment>
<dbReference type="InterPro" id="IPR018062">
    <property type="entry name" value="HTH_AraC-typ_CS"/>
</dbReference>
<dbReference type="SUPFAM" id="SSF51215">
    <property type="entry name" value="Regulatory protein AraC"/>
    <property type="match status" value="1"/>
</dbReference>
<feature type="domain" description="HTH araC/xylS-type" evidence="4">
    <location>
        <begin position="167"/>
        <end position="264"/>
    </location>
</feature>
<evidence type="ECO:0000313" key="5">
    <source>
        <dbReference type="EMBL" id="OCA75044.1"/>
    </source>
</evidence>
<dbReference type="Proteomes" id="UP000093432">
    <property type="component" value="Unassembled WGS sequence"/>
</dbReference>
<keyword evidence="1" id="KW-0805">Transcription regulation</keyword>
<keyword evidence="2" id="KW-0238">DNA-binding</keyword>
<proteinExistence type="predicted"/>
<dbReference type="InterPro" id="IPR037923">
    <property type="entry name" value="HTH-like"/>
</dbReference>
<dbReference type="AlphaFoldDB" id="A0A1B8ZTZ2"/>
<reference evidence="6" key="1">
    <citation type="submission" date="2016-07" db="EMBL/GenBank/DDBJ databases">
        <authorList>
            <person name="Florea S."/>
            <person name="Webb J.S."/>
            <person name="Jaromczyk J."/>
            <person name="Schardl C.L."/>
        </authorList>
    </citation>
    <scope>NUCLEOTIDE SEQUENCE [LARGE SCALE GENOMIC DNA]</scope>
    <source>
        <strain evidence="6">CC-VM-7</strain>
    </source>
</reference>
<evidence type="ECO:0000256" key="1">
    <source>
        <dbReference type="ARBA" id="ARBA00023015"/>
    </source>
</evidence>
<evidence type="ECO:0000256" key="2">
    <source>
        <dbReference type="ARBA" id="ARBA00023125"/>
    </source>
</evidence>
<dbReference type="PROSITE" id="PS01124">
    <property type="entry name" value="HTH_ARAC_FAMILY_2"/>
    <property type="match status" value="1"/>
</dbReference>
<evidence type="ECO:0000259" key="4">
    <source>
        <dbReference type="PROSITE" id="PS01124"/>
    </source>
</evidence>
<dbReference type="InterPro" id="IPR018060">
    <property type="entry name" value="HTH_AraC"/>
</dbReference>
<keyword evidence="3" id="KW-0804">Transcription</keyword>
<dbReference type="RefSeq" id="WP_065399023.1">
    <property type="nucleotide sequence ID" value="NZ_MAYG01000001.1"/>
</dbReference>
<dbReference type="STRING" id="651561.BBI00_12180"/>
<evidence type="ECO:0000256" key="3">
    <source>
        <dbReference type="ARBA" id="ARBA00023163"/>
    </source>
</evidence>